<feature type="region of interest" description="Disordered" evidence="2">
    <location>
        <begin position="1571"/>
        <end position="1591"/>
    </location>
</feature>
<feature type="region of interest" description="Disordered" evidence="2">
    <location>
        <begin position="1251"/>
        <end position="1391"/>
    </location>
</feature>
<evidence type="ECO:0000256" key="1">
    <source>
        <dbReference type="SAM" id="Coils"/>
    </source>
</evidence>
<feature type="region of interest" description="Disordered" evidence="2">
    <location>
        <begin position="12"/>
        <end position="50"/>
    </location>
</feature>
<keyword evidence="3" id="KW-1185">Reference proteome</keyword>
<protein>
    <submittedName>
        <fullName evidence="4">FYVE_2 domain-containing protein</fullName>
    </submittedName>
</protein>
<feature type="region of interest" description="Disordered" evidence="2">
    <location>
        <begin position="1157"/>
        <end position="1217"/>
    </location>
</feature>
<dbReference type="Proteomes" id="UP000095280">
    <property type="component" value="Unplaced"/>
</dbReference>
<organism evidence="3 4">
    <name type="scientific">Macrostomum lignano</name>
    <dbReference type="NCBI Taxonomy" id="282301"/>
    <lineage>
        <taxon>Eukaryota</taxon>
        <taxon>Metazoa</taxon>
        <taxon>Spiralia</taxon>
        <taxon>Lophotrochozoa</taxon>
        <taxon>Platyhelminthes</taxon>
        <taxon>Rhabditophora</taxon>
        <taxon>Macrostomorpha</taxon>
        <taxon>Macrostomida</taxon>
        <taxon>Macrostomidae</taxon>
        <taxon>Macrostomum</taxon>
    </lineage>
</organism>
<accession>A0A1I8GY75</accession>
<feature type="coiled-coil region" evidence="1">
    <location>
        <begin position="1422"/>
        <end position="1449"/>
    </location>
</feature>
<dbReference type="Gene3D" id="3.30.40.10">
    <property type="entry name" value="Zinc/RING finger domain, C3HC4 (zinc finger)"/>
    <property type="match status" value="1"/>
</dbReference>
<feature type="compositionally biased region" description="Polar residues" evidence="2">
    <location>
        <begin position="1376"/>
        <end position="1390"/>
    </location>
</feature>
<feature type="region of interest" description="Disordered" evidence="2">
    <location>
        <begin position="546"/>
        <end position="575"/>
    </location>
</feature>
<evidence type="ECO:0000313" key="3">
    <source>
        <dbReference type="Proteomes" id="UP000095280"/>
    </source>
</evidence>
<evidence type="ECO:0000313" key="4">
    <source>
        <dbReference type="WBParaSite" id="maker-uti_cns_0003633-snap-gene-0.2-mRNA-1"/>
    </source>
</evidence>
<sequence>MQFVRRIWSRSLSDTAAAQAAEPESTEPEAGKDQRETPPPLPLPQAVGGYQSRELRRKLLPRKLSLDDAEGGRGGGDSLLQFLSPAARGPPVDGSQELRHQVTTCKVTQTSDADVAPISFELRAGPEVKLVRNIQAKSAGAAFGDVGAVAIIVGVRAVACSDLRHEDLLATRSLMEGDRFTIDLGQVPMKGWAVLEMMADALFSSCNFGLEAVWPRAWPLRRPGNLRVHGCVSEEIFNLLKPQVEGWTVSFDGGDGALAVGVAPATSCCVPAATAGAIMVEEDPSGSAVFDPSGGRAIGVVVEVAPRSGRSVKQLMPWSTSEAQGGRRCKVEGHTRERHHGIADAPRLFAQASVGRESDVRVFFTDLAKRVAERATDGFLVGEQSTPAGLNADRVDLSLQVNSFRGGRSWQAGDGAQRLPLGAVQFIQASLGQPGRPGRCSMPDHRLDQSTVDFEEEEAIPSPIPMFVEKKSAVNPDPEELQRRLTGDRTPKQREMNGGVSIGSLEGPLNALTDICDIPAGGPDGEVVRVSTVIDLLDDVVSPGVDVEEEQDRGADGALRDALPEPAPFADGALGGKSAAGNGEVGGAGTTGVAVYTGVFASVQNAVLRGGAPVEEASGLSSTVPALVSLATPSRVVEIQIPSDELALWHLSQSSTLGGAACPSPEFAKWNAKPNVAQEAASFDVGVAPRNLSVFADHSEPWQFRSLVERQTSLTSRLICSRVAAVHALWKKPSQVLQQAMTVLTLTGLKQWAQFGFAEATEELFTSAVSTIGAISRFLWWTGGLVSGIGVRAARAGWAAPVGRTDLLVGRPAAEARTVTLEVKILPARLAVEGSPTEGATTLTPPTYMSRAWTWVRLDVTGPEQECGEPAGLATSVSDVATKAAEPCNALGCAVVTDLEAQGVGLLGHWPVCQVRPGASLAVCYSRSLEPLQCCSDGGELSLCRRESWSGQLCLGLTDGAVREDRGGRSLSLLAGCSWVRVLGLQSHAVTGALTASRPGPSRPVEGCKHVGAFIAWDQLFVQPPSCCPDKLTIPPPCLICSILEQSVQSKRQSAGGCQSSSCPLCAENPVNSTRDDYRCRECRRLVCYDCGSFCQDTGHRFAEWICAVCQQRRHLAASSGSWFHGLRHHQSAAMMNTLVRGHVSISSLLEDAEMGDFSSATEGRPSSPLLPPARPHYDEAHPSPAAAEAETPQAEPPAQQQQLPSSPTDSNKGEEPPAMDLAAYAASVASGAESLSAQLNLLSTAEPNAEQKNSIATETKAESQEIVKQLITEESKQDSSDSCSSDKEAAKDTAAEVENKRQSSPPMIKYDSDLASPEMSARASAELGAERVRDGSQKQQQQQRWTARSMKILLTPPPRLPTQSSPAAKVEASETDSQSRSCPGPNLQSGRAHIKVKPLHFSTLHGGGGGGGLLSSFDYELMRKETRIVQLEREIERRRRQIDDAIRCQEESRRAEHGAQPPNWWWQQAASSGQQLEFQPVADSRRLMYQQQRYNPIAAVGHVGTPVRGQLAGLVNNSGAASFDVAASARGLQPPHSFDDYQRGLGSAGHSSLYRQHSSGAAASYYQHHYESGGGDIRQPSQQPPSLEAVSTALQLLKERQRTGGYDFQVKRLLLTRDTRDKSNR</sequence>
<proteinExistence type="predicted"/>
<feature type="compositionally biased region" description="Basic and acidic residues" evidence="2">
    <location>
        <begin position="552"/>
        <end position="563"/>
    </location>
</feature>
<evidence type="ECO:0000256" key="2">
    <source>
        <dbReference type="SAM" id="MobiDB-lite"/>
    </source>
</evidence>
<keyword evidence="1" id="KW-0175">Coiled coil</keyword>
<feature type="compositionally biased region" description="Basic and acidic residues" evidence="2">
    <location>
        <begin position="1260"/>
        <end position="1302"/>
    </location>
</feature>
<dbReference type="InterPro" id="IPR013083">
    <property type="entry name" value="Znf_RING/FYVE/PHD"/>
</dbReference>
<name>A0A1I8GY75_9PLAT</name>
<dbReference type="SUPFAM" id="SSF57903">
    <property type="entry name" value="FYVE/PHD zinc finger"/>
    <property type="match status" value="1"/>
</dbReference>
<reference evidence="4" key="1">
    <citation type="submission" date="2016-11" db="UniProtKB">
        <authorList>
            <consortium name="WormBaseParasite"/>
        </authorList>
    </citation>
    <scope>IDENTIFICATION</scope>
</reference>
<feature type="compositionally biased region" description="Low complexity" evidence="2">
    <location>
        <begin position="1183"/>
        <end position="1208"/>
    </location>
</feature>
<dbReference type="WBParaSite" id="maker-uti_cns_0003633-snap-gene-0.2-mRNA-1">
    <property type="protein sequence ID" value="maker-uti_cns_0003633-snap-gene-0.2-mRNA-1"/>
    <property type="gene ID" value="maker-uti_cns_0003633-snap-gene-0.2"/>
</dbReference>
<dbReference type="InterPro" id="IPR011011">
    <property type="entry name" value="Znf_FYVE_PHD"/>
</dbReference>